<dbReference type="Proteomes" id="UP001551482">
    <property type="component" value="Unassembled WGS sequence"/>
</dbReference>
<name>A0ABV3DHH2_9ACTN</name>
<comment type="caution">
    <text evidence="3">The sequence shown here is derived from an EMBL/GenBank/DDBJ whole genome shotgun (WGS) entry which is preliminary data.</text>
</comment>
<evidence type="ECO:0000313" key="3">
    <source>
        <dbReference type="EMBL" id="MEU8135205.1"/>
    </source>
</evidence>
<feature type="compositionally biased region" description="Pro residues" evidence="1">
    <location>
        <begin position="82"/>
        <end position="98"/>
    </location>
</feature>
<evidence type="ECO:0000256" key="2">
    <source>
        <dbReference type="SAM" id="Phobius"/>
    </source>
</evidence>
<keyword evidence="2" id="KW-1133">Transmembrane helix</keyword>
<feature type="compositionally biased region" description="Pro residues" evidence="1">
    <location>
        <begin position="109"/>
        <end position="119"/>
    </location>
</feature>
<evidence type="ECO:0000313" key="4">
    <source>
        <dbReference type="Proteomes" id="UP001551482"/>
    </source>
</evidence>
<evidence type="ECO:0000256" key="1">
    <source>
        <dbReference type="SAM" id="MobiDB-lite"/>
    </source>
</evidence>
<feature type="transmembrane region" description="Helical" evidence="2">
    <location>
        <begin position="49"/>
        <end position="66"/>
    </location>
</feature>
<sequence length="119" mass="11916">MLEEFVRLPGRTSGGGGGRGGRGGGGGTGGGGGGYGGFGGGDFGGGLEWFLFVLVLAGAIWLGVYLHRASQAQQRAQFLASVPPPPSVPPSAYPPRPQSPALMHTPTMSVPPRPPAPPP</sequence>
<keyword evidence="4" id="KW-1185">Reference proteome</keyword>
<protein>
    <submittedName>
        <fullName evidence="3">Uncharacterized protein</fullName>
    </submittedName>
</protein>
<gene>
    <name evidence="3" type="ORF">AB0C36_17005</name>
</gene>
<organism evidence="3 4">
    <name type="scientific">Streptodolium elevatio</name>
    <dbReference type="NCBI Taxonomy" id="3157996"/>
    <lineage>
        <taxon>Bacteria</taxon>
        <taxon>Bacillati</taxon>
        <taxon>Actinomycetota</taxon>
        <taxon>Actinomycetes</taxon>
        <taxon>Kitasatosporales</taxon>
        <taxon>Streptomycetaceae</taxon>
        <taxon>Streptodolium</taxon>
    </lineage>
</organism>
<feature type="compositionally biased region" description="Gly residues" evidence="1">
    <location>
        <begin position="12"/>
        <end position="38"/>
    </location>
</feature>
<reference evidence="3 4" key="1">
    <citation type="submission" date="2024-06" db="EMBL/GenBank/DDBJ databases">
        <title>The Natural Products Discovery Center: Release of the First 8490 Sequenced Strains for Exploring Actinobacteria Biosynthetic Diversity.</title>
        <authorList>
            <person name="Kalkreuter E."/>
            <person name="Kautsar S.A."/>
            <person name="Yang D."/>
            <person name="Bader C.D."/>
            <person name="Teijaro C.N."/>
            <person name="Fluegel L."/>
            <person name="Davis C.M."/>
            <person name="Simpson J.R."/>
            <person name="Lauterbach L."/>
            <person name="Steele A.D."/>
            <person name="Gui C."/>
            <person name="Meng S."/>
            <person name="Li G."/>
            <person name="Viehrig K."/>
            <person name="Ye F."/>
            <person name="Su P."/>
            <person name="Kiefer A.F."/>
            <person name="Nichols A."/>
            <person name="Cepeda A.J."/>
            <person name="Yan W."/>
            <person name="Fan B."/>
            <person name="Jiang Y."/>
            <person name="Adhikari A."/>
            <person name="Zheng C.-J."/>
            <person name="Schuster L."/>
            <person name="Cowan T.M."/>
            <person name="Smanski M.J."/>
            <person name="Chevrette M.G."/>
            <person name="De Carvalho L.P.S."/>
            <person name="Shen B."/>
        </authorList>
    </citation>
    <scope>NUCLEOTIDE SEQUENCE [LARGE SCALE GENOMIC DNA]</scope>
    <source>
        <strain evidence="3 4">NPDC048946</strain>
    </source>
</reference>
<dbReference type="EMBL" id="JBEZFP010000038">
    <property type="protein sequence ID" value="MEU8135205.1"/>
    <property type="molecule type" value="Genomic_DNA"/>
</dbReference>
<keyword evidence="2" id="KW-0472">Membrane</keyword>
<proteinExistence type="predicted"/>
<dbReference type="RefSeq" id="WP_358354693.1">
    <property type="nucleotide sequence ID" value="NZ_JBEZFP010000038.1"/>
</dbReference>
<feature type="region of interest" description="Disordered" evidence="1">
    <location>
        <begin position="1"/>
        <end position="38"/>
    </location>
</feature>
<keyword evidence="2" id="KW-0812">Transmembrane</keyword>
<feature type="region of interest" description="Disordered" evidence="1">
    <location>
        <begin position="80"/>
        <end position="119"/>
    </location>
</feature>
<accession>A0ABV3DHH2</accession>